<sequence length="323" mass="36578">MTRKAIVLSLIFLLISPIAEAASESTEKTRMELYQKTEAVTNIPWYVLAAIDQYETNIRNNRKDLPDSTGPIGIYIPEEIWSGPENPDPKDVHPLSIKVFDGIGMDGNGDGLADQSDEEDVLFTVGQYLRKYGTDLENIRIGLWEYYHRDQTVGIITGFIKLFKKYGHIELGEHAFPLPVRTDYSYRSTWGSARGFGGRRIHEGTDLFAHYGLPVRSTCFGIVEMKGWNRFGGWRIGIRDINNTYHYFAHLNGFTKGLKVGQIVAPGEVIGSVGSSGYGPPGTSGKFPPHLHYGMYKDNGRTEWSFDPYPYLRVWERKDLKKK</sequence>
<dbReference type="STRING" id="1441095.AM592_12205"/>
<dbReference type="InterPro" id="IPR050570">
    <property type="entry name" value="Cell_wall_metabolism_enzyme"/>
</dbReference>
<dbReference type="SUPFAM" id="SSF51261">
    <property type="entry name" value="Duplicated hybrid motif"/>
    <property type="match status" value="1"/>
</dbReference>
<dbReference type="PATRIC" id="fig|1441095.3.peg.2674"/>
<dbReference type="PANTHER" id="PTHR21666:SF289">
    <property type="entry name" value="L-ALA--D-GLU ENDOPEPTIDASE"/>
    <property type="match status" value="1"/>
</dbReference>
<dbReference type="Gene3D" id="2.70.70.10">
    <property type="entry name" value="Glucose Permease (Domain IIA)"/>
    <property type="match status" value="1"/>
</dbReference>
<protein>
    <submittedName>
        <fullName evidence="4">Peptidase M23</fullName>
    </submittedName>
</protein>
<reference evidence="5" key="1">
    <citation type="submission" date="2015-08" db="EMBL/GenBank/DDBJ databases">
        <title>Genome sequencing project for genomic taxonomy and phylogenomics of Bacillus-like bacteria.</title>
        <authorList>
            <person name="Liu B."/>
            <person name="Wang J."/>
            <person name="Zhu Y."/>
            <person name="Liu G."/>
            <person name="Chen Q."/>
            <person name="Chen Z."/>
            <person name="Lan J."/>
            <person name="Che J."/>
            <person name="Ge C."/>
            <person name="Shi H."/>
            <person name="Pan Z."/>
            <person name="Liu X."/>
        </authorList>
    </citation>
    <scope>NUCLEOTIDE SEQUENCE [LARGE SCALE GENOMIC DNA]</scope>
    <source>
        <strain evidence="5">FJAT-4402</strain>
    </source>
</reference>
<evidence type="ECO:0000259" key="3">
    <source>
        <dbReference type="Pfam" id="PF01551"/>
    </source>
</evidence>
<dbReference type="InterPro" id="IPR016047">
    <property type="entry name" value="M23ase_b-sheet_dom"/>
</dbReference>
<name>A0A0M3R9Y9_9BACI</name>
<evidence type="ECO:0000256" key="2">
    <source>
        <dbReference type="SAM" id="SignalP"/>
    </source>
</evidence>
<feature type="signal peptide" evidence="2">
    <location>
        <begin position="1"/>
        <end position="21"/>
    </location>
</feature>
<evidence type="ECO:0000256" key="1">
    <source>
        <dbReference type="ARBA" id="ARBA00022729"/>
    </source>
</evidence>
<dbReference type="CDD" id="cd12797">
    <property type="entry name" value="M23_peptidase"/>
    <property type="match status" value="1"/>
</dbReference>
<dbReference type="GO" id="GO:0004222">
    <property type="term" value="F:metalloendopeptidase activity"/>
    <property type="evidence" value="ECO:0007669"/>
    <property type="project" value="TreeGrafter"/>
</dbReference>
<dbReference type="Proteomes" id="UP000067625">
    <property type="component" value="Chromosome"/>
</dbReference>
<proteinExistence type="predicted"/>
<dbReference type="PANTHER" id="PTHR21666">
    <property type="entry name" value="PEPTIDASE-RELATED"/>
    <property type="match status" value="1"/>
</dbReference>
<feature type="chain" id="PRO_5005788405" evidence="2">
    <location>
        <begin position="22"/>
        <end position="323"/>
    </location>
</feature>
<keyword evidence="1 2" id="KW-0732">Signal</keyword>
<dbReference type="EMBL" id="CP012600">
    <property type="protein sequence ID" value="ALC82256.1"/>
    <property type="molecule type" value="Genomic_DNA"/>
</dbReference>
<accession>A0A0M3R9Y9</accession>
<feature type="domain" description="M23ase beta-sheet core" evidence="3">
    <location>
        <begin position="201"/>
        <end position="299"/>
    </location>
</feature>
<reference evidence="4 5" key="2">
    <citation type="journal article" date="2016" name="Int. J. Syst. Evol. Microbiol.">
        <title>Bacillus gobiensis sp. nov., isolated from a soil sample.</title>
        <authorList>
            <person name="Liu B."/>
            <person name="Liu G.H."/>
            <person name="Cetin S."/>
            <person name="Schumann P."/>
            <person name="Pan Z.Z."/>
            <person name="Chen Q.Q."/>
        </authorList>
    </citation>
    <scope>NUCLEOTIDE SEQUENCE [LARGE SCALE GENOMIC DNA]</scope>
    <source>
        <strain evidence="4 5">FJAT-4402</strain>
    </source>
</reference>
<keyword evidence="5" id="KW-1185">Reference proteome</keyword>
<evidence type="ECO:0000313" key="5">
    <source>
        <dbReference type="Proteomes" id="UP000067625"/>
    </source>
</evidence>
<dbReference type="InterPro" id="IPR011055">
    <property type="entry name" value="Dup_hybrid_motif"/>
</dbReference>
<dbReference type="OrthoDB" id="9810477at2"/>
<dbReference type="AlphaFoldDB" id="A0A0M3R9Y9"/>
<gene>
    <name evidence="4" type="ORF">AM592_12205</name>
</gene>
<evidence type="ECO:0000313" key="4">
    <source>
        <dbReference type="EMBL" id="ALC82256.1"/>
    </source>
</evidence>
<organism evidence="4 5">
    <name type="scientific">Bacillus gobiensis</name>
    <dbReference type="NCBI Taxonomy" id="1441095"/>
    <lineage>
        <taxon>Bacteria</taxon>
        <taxon>Bacillati</taxon>
        <taxon>Bacillota</taxon>
        <taxon>Bacilli</taxon>
        <taxon>Bacillales</taxon>
        <taxon>Bacillaceae</taxon>
        <taxon>Bacillus</taxon>
    </lineage>
</organism>
<dbReference type="Pfam" id="PF01551">
    <property type="entry name" value="Peptidase_M23"/>
    <property type="match status" value="1"/>
</dbReference>